<keyword evidence="2 4" id="KW-0479">Metal-binding</keyword>
<dbReference type="GO" id="GO:0009055">
    <property type="term" value="F:electron transfer activity"/>
    <property type="evidence" value="ECO:0007669"/>
    <property type="project" value="InterPro"/>
</dbReference>
<gene>
    <name evidence="6" type="ORF">FY528_14195</name>
</gene>
<accession>A0A5D6UZR4</accession>
<dbReference type="PROSITE" id="PS51007">
    <property type="entry name" value="CYTC"/>
    <property type="match status" value="2"/>
</dbReference>
<dbReference type="PANTHER" id="PTHR35008:SF4">
    <property type="entry name" value="BLL4482 PROTEIN"/>
    <property type="match status" value="1"/>
</dbReference>
<evidence type="ECO:0000256" key="3">
    <source>
        <dbReference type="ARBA" id="ARBA00023004"/>
    </source>
</evidence>
<feature type="domain" description="Cytochrome c" evidence="5">
    <location>
        <begin position="50"/>
        <end position="151"/>
    </location>
</feature>
<dbReference type="Gene3D" id="1.10.760.10">
    <property type="entry name" value="Cytochrome c-like domain"/>
    <property type="match status" value="2"/>
</dbReference>
<dbReference type="AlphaFoldDB" id="A0A5D6UZR4"/>
<dbReference type="EMBL" id="VTHL01000015">
    <property type="protein sequence ID" value="TYZ07844.1"/>
    <property type="molecule type" value="Genomic_DNA"/>
</dbReference>
<keyword evidence="3 4" id="KW-0408">Iron</keyword>
<dbReference type="Pfam" id="PF13442">
    <property type="entry name" value="Cytochrome_CBB3"/>
    <property type="match status" value="1"/>
</dbReference>
<dbReference type="InterPro" id="IPR051459">
    <property type="entry name" value="Cytochrome_c-type_DH"/>
</dbReference>
<evidence type="ECO:0000256" key="2">
    <source>
        <dbReference type="ARBA" id="ARBA00022723"/>
    </source>
</evidence>
<evidence type="ECO:0000313" key="6">
    <source>
        <dbReference type="EMBL" id="TYZ07844.1"/>
    </source>
</evidence>
<dbReference type="RefSeq" id="WP_149071693.1">
    <property type="nucleotide sequence ID" value="NZ_VTHL01000015.1"/>
</dbReference>
<keyword evidence="7" id="KW-1185">Reference proteome</keyword>
<protein>
    <submittedName>
        <fullName evidence="6">Cytochrome c</fullName>
    </submittedName>
</protein>
<dbReference type="GO" id="GO:0020037">
    <property type="term" value="F:heme binding"/>
    <property type="evidence" value="ECO:0007669"/>
    <property type="project" value="InterPro"/>
</dbReference>
<feature type="domain" description="Cytochrome c" evidence="5">
    <location>
        <begin position="195"/>
        <end position="308"/>
    </location>
</feature>
<dbReference type="InterPro" id="IPR009056">
    <property type="entry name" value="Cyt_c-like_dom"/>
</dbReference>
<proteinExistence type="predicted"/>
<comment type="caution">
    <text evidence="6">The sequence shown here is derived from an EMBL/GenBank/DDBJ whole genome shotgun (WGS) entry which is preliminary data.</text>
</comment>
<evidence type="ECO:0000313" key="7">
    <source>
        <dbReference type="Proteomes" id="UP000322791"/>
    </source>
</evidence>
<keyword evidence="1 4" id="KW-0349">Heme</keyword>
<dbReference type="SUPFAM" id="SSF46626">
    <property type="entry name" value="Cytochrome c"/>
    <property type="match status" value="2"/>
</dbReference>
<dbReference type="GO" id="GO:0046872">
    <property type="term" value="F:metal ion binding"/>
    <property type="evidence" value="ECO:0007669"/>
    <property type="project" value="UniProtKB-KW"/>
</dbReference>
<evidence type="ECO:0000259" key="5">
    <source>
        <dbReference type="PROSITE" id="PS51007"/>
    </source>
</evidence>
<dbReference type="PANTHER" id="PTHR35008">
    <property type="entry name" value="BLL4482 PROTEIN-RELATED"/>
    <property type="match status" value="1"/>
</dbReference>
<dbReference type="Pfam" id="PF00034">
    <property type="entry name" value="Cytochrom_C"/>
    <property type="match status" value="1"/>
</dbReference>
<organism evidence="6 7">
    <name type="scientific">Hymenobacter lutimineralis</name>
    <dbReference type="NCBI Taxonomy" id="2606448"/>
    <lineage>
        <taxon>Bacteria</taxon>
        <taxon>Pseudomonadati</taxon>
        <taxon>Bacteroidota</taxon>
        <taxon>Cytophagia</taxon>
        <taxon>Cytophagales</taxon>
        <taxon>Hymenobacteraceae</taxon>
        <taxon>Hymenobacter</taxon>
    </lineage>
</organism>
<evidence type="ECO:0000256" key="1">
    <source>
        <dbReference type="ARBA" id="ARBA00022617"/>
    </source>
</evidence>
<dbReference type="Proteomes" id="UP000322791">
    <property type="component" value="Unassembled WGS sequence"/>
</dbReference>
<reference evidence="6 7" key="1">
    <citation type="submission" date="2019-08" db="EMBL/GenBank/DDBJ databases">
        <authorList>
            <person name="Seo M.-J."/>
        </authorList>
    </citation>
    <scope>NUCLEOTIDE SEQUENCE [LARGE SCALE GENOMIC DNA]</scope>
    <source>
        <strain evidence="6 7">KIGAM108</strain>
    </source>
</reference>
<dbReference type="InterPro" id="IPR036909">
    <property type="entry name" value="Cyt_c-like_dom_sf"/>
</dbReference>
<name>A0A5D6UZR4_9BACT</name>
<evidence type="ECO:0000256" key="4">
    <source>
        <dbReference type="PROSITE-ProRule" id="PRU00433"/>
    </source>
</evidence>
<sequence>MKKFFKIIGGLVAVVVLAVAGFVVFVQARGIPSYDVPKAPVSPAPVATAAQVALGEKIVLATCADCHRNPETNTLAGQKLRDLTPDFGAVYSANITQDKQHGIGAWTDAELTTLLRTGIGRDGRYRVIMPSFALMSDEDMQGVLAFLRSDNALTRATPTPSHEQEPSFLLKALTNTVMKPTPMPTAAVATPAPTDALAYGRYLVVGRYKCYECHSKDFKSNNPLEPEKSEGYLGGGNKLLNLQGQEVVSRNLTADAETGLGDWTEAQFAQAIKFGMSPHGPLNYPMPKYSQLADEEVKALYAYLKSVPKLQNATPEDKGAVAAR</sequence>